<dbReference type="AlphaFoldDB" id="A0A410Q9T8"/>
<dbReference type="InterPro" id="IPR000905">
    <property type="entry name" value="Gcp-like_dom"/>
</dbReference>
<organism evidence="2 3">
    <name type="scientific">Acidilutibacter cellobiosedens</name>
    <dbReference type="NCBI Taxonomy" id="2507161"/>
    <lineage>
        <taxon>Bacteria</taxon>
        <taxon>Bacillati</taxon>
        <taxon>Bacillota</taxon>
        <taxon>Tissierellia</taxon>
        <taxon>Tissierellales</taxon>
        <taxon>Acidilutibacteraceae</taxon>
        <taxon>Acidilutibacter</taxon>
    </lineage>
</organism>
<dbReference type="NCBIfam" id="TIGR03725">
    <property type="entry name" value="T6A_YeaZ"/>
    <property type="match status" value="1"/>
</dbReference>
<dbReference type="KEGG" id="spoa:EQM13_03790"/>
<keyword evidence="3" id="KW-1185">Reference proteome</keyword>
<dbReference type="InterPro" id="IPR022496">
    <property type="entry name" value="T6A_TsaB"/>
</dbReference>
<proteinExistence type="predicted"/>
<evidence type="ECO:0000313" key="3">
    <source>
        <dbReference type="Proteomes" id="UP000287969"/>
    </source>
</evidence>
<gene>
    <name evidence="2" type="primary">tsaB</name>
    <name evidence="2" type="ORF">EQM13_03790</name>
</gene>
<protein>
    <submittedName>
        <fullName evidence="2">tRNA (Adenosine(37)-N6)-threonylcarbamoyltransferase complex dimerization subunit type 1 TsaB</fullName>
    </submittedName>
</protein>
<dbReference type="PANTHER" id="PTHR11735:SF11">
    <property type="entry name" value="TRNA THREONYLCARBAMOYLADENOSINE BIOSYNTHESIS PROTEIN TSAB"/>
    <property type="match status" value="1"/>
</dbReference>
<dbReference type="GO" id="GO:0005829">
    <property type="term" value="C:cytosol"/>
    <property type="evidence" value="ECO:0007669"/>
    <property type="project" value="TreeGrafter"/>
</dbReference>
<dbReference type="EMBL" id="CP035282">
    <property type="protein sequence ID" value="QAT60763.1"/>
    <property type="molecule type" value="Genomic_DNA"/>
</dbReference>
<dbReference type="RefSeq" id="WP_071139648.1">
    <property type="nucleotide sequence ID" value="NZ_CP035282.1"/>
</dbReference>
<dbReference type="InterPro" id="IPR043129">
    <property type="entry name" value="ATPase_NBD"/>
</dbReference>
<dbReference type="SUPFAM" id="SSF53067">
    <property type="entry name" value="Actin-like ATPase domain"/>
    <property type="match status" value="2"/>
</dbReference>
<dbReference type="GO" id="GO:0002949">
    <property type="term" value="P:tRNA threonylcarbamoyladenosine modification"/>
    <property type="evidence" value="ECO:0007669"/>
    <property type="project" value="InterPro"/>
</dbReference>
<name>A0A410Q9T8_9FIRM</name>
<sequence length="232" mass="25695">MKILSIDTSTVVATCAILDEEKVLGEFSLNQQVTHSENLIPMIKEMMDGLNLNIKDIDFFAGAVGPGSFTGIRIGIATIKGFAHVTKKKVIGVSTLEGLAFNVPYAKIIIPMIDGRRNRVYTGIYGWEKGKLLSMGNETIIDIDDFLRNLDIGFEKIVFNGDGALKYKEKIMNILKERAIFSPINLNMPRASGIGELAMVKINEGKAVDCYSLVPKYLREAQAQMDLIKRGY</sequence>
<evidence type="ECO:0000259" key="1">
    <source>
        <dbReference type="Pfam" id="PF00814"/>
    </source>
</evidence>
<dbReference type="Gene3D" id="3.30.420.40">
    <property type="match status" value="2"/>
</dbReference>
<accession>A0A410Q9T8</accession>
<keyword evidence="2" id="KW-0808">Transferase</keyword>
<evidence type="ECO:0000313" key="2">
    <source>
        <dbReference type="EMBL" id="QAT60763.1"/>
    </source>
</evidence>
<feature type="domain" description="Gcp-like" evidence="1">
    <location>
        <begin position="24"/>
        <end position="224"/>
    </location>
</feature>
<dbReference type="Pfam" id="PF00814">
    <property type="entry name" value="TsaD"/>
    <property type="match status" value="1"/>
</dbReference>
<dbReference type="OrthoDB" id="9784166at2"/>
<dbReference type="GO" id="GO:0016740">
    <property type="term" value="F:transferase activity"/>
    <property type="evidence" value="ECO:0007669"/>
    <property type="project" value="UniProtKB-KW"/>
</dbReference>
<dbReference type="CDD" id="cd24032">
    <property type="entry name" value="ASKHA_NBD_TsaB"/>
    <property type="match status" value="1"/>
</dbReference>
<reference evidence="3" key="1">
    <citation type="submission" date="2019-01" db="EMBL/GenBank/DDBJ databases">
        <title>Draft genomes of a novel of Sporanaerobacter strains.</title>
        <authorList>
            <person name="Ma S."/>
        </authorList>
    </citation>
    <scope>NUCLEOTIDE SEQUENCE [LARGE SCALE GENOMIC DNA]</scope>
    <source>
        <strain evidence="3">NJN-17</strain>
    </source>
</reference>
<dbReference type="Proteomes" id="UP000287969">
    <property type="component" value="Chromosome"/>
</dbReference>
<dbReference type="PANTHER" id="PTHR11735">
    <property type="entry name" value="TRNA N6-ADENOSINE THREONYLCARBAMOYLTRANSFERASE"/>
    <property type="match status" value="1"/>
</dbReference>